<comment type="caution">
    <text evidence="2">The sequence shown here is derived from an EMBL/GenBank/DDBJ whole genome shotgun (WGS) entry which is preliminary data.</text>
</comment>
<evidence type="ECO:0000313" key="3">
    <source>
        <dbReference type="Proteomes" id="UP000559626"/>
    </source>
</evidence>
<accession>A0A7Y0AID6</accession>
<keyword evidence="3" id="KW-1185">Reference proteome</keyword>
<dbReference type="RefSeq" id="WP_169533644.1">
    <property type="nucleotide sequence ID" value="NZ_JABBGH010000004.1"/>
</dbReference>
<feature type="chain" id="PRO_5031067796" description="DUF2490 domain-containing protein" evidence="1">
    <location>
        <begin position="20"/>
        <end position="269"/>
    </location>
</feature>
<proteinExistence type="predicted"/>
<evidence type="ECO:0008006" key="4">
    <source>
        <dbReference type="Google" id="ProtNLM"/>
    </source>
</evidence>
<name>A0A7Y0AID6_9BACT</name>
<feature type="signal peptide" evidence="1">
    <location>
        <begin position="1"/>
        <end position="19"/>
    </location>
</feature>
<gene>
    <name evidence="2" type="ORF">HHL22_22290</name>
</gene>
<dbReference type="AlphaFoldDB" id="A0A7Y0AID6"/>
<reference evidence="2 3" key="1">
    <citation type="submission" date="2020-04" db="EMBL/GenBank/DDBJ databases">
        <title>Hymenobacter polaris sp. nov., isolated from Arctic soil.</title>
        <authorList>
            <person name="Dahal R.H."/>
        </authorList>
    </citation>
    <scope>NUCLEOTIDE SEQUENCE [LARGE SCALE GENOMIC DNA]</scope>
    <source>
        <strain evidence="2 3">RP-2-7</strain>
    </source>
</reference>
<protein>
    <recommendedName>
        <fullName evidence="4">DUF2490 domain-containing protein</fullName>
    </recommendedName>
</protein>
<sequence length="269" mass="31086">MRKFLLLLPALAFSLAAHAQRSFYRVYQYEQPLKGWLEATLWTTVVPSSRLDYEHFGEGLSRNGLSAHSLEFEYGLTDQSTFGVYLNAENPGGAGLQVSQFQAVYRYRLARRYEHFINTSFYLGYIVPRQRYDNTQELEVRTVLEHDFNDLRVVLNPTLSKAISGEEARFWPTTRLDAGVYYRRFYHLQPGVELYNEFGELGVFRQPHYHQLFPTLDLRGFGFDLNLGLGLPLTSSDDRLVVKALLVYSLGVVRPELLFHRGQRSTANQ</sequence>
<organism evidence="2 3">
    <name type="scientific">Hymenobacter polaris</name>
    <dbReference type="NCBI Taxonomy" id="2682546"/>
    <lineage>
        <taxon>Bacteria</taxon>
        <taxon>Pseudomonadati</taxon>
        <taxon>Bacteroidota</taxon>
        <taxon>Cytophagia</taxon>
        <taxon>Cytophagales</taxon>
        <taxon>Hymenobacteraceae</taxon>
        <taxon>Hymenobacter</taxon>
    </lineage>
</organism>
<keyword evidence="1" id="KW-0732">Signal</keyword>
<dbReference type="EMBL" id="JABBGH010000004">
    <property type="protein sequence ID" value="NML67939.1"/>
    <property type="molecule type" value="Genomic_DNA"/>
</dbReference>
<evidence type="ECO:0000256" key="1">
    <source>
        <dbReference type="SAM" id="SignalP"/>
    </source>
</evidence>
<evidence type="ECO:0000313" key="2">
    <source>
        <dbReference type="EMBL" id="NML67939.1"/>
    </source>
</evidence>
<dbReference type="Proteomes" id="UP000559626">
    <property type="component" value="Unassembled WGS sequence"/>
</dbReference>